<dbReference type="SUPFAM" id="SSF52540">
    <property type="entry name" value="P-loop containing nucleoside triphosphate hydrolases"/>
    <property type="match status" value="1"/>
</dbReference>
<keyword evidence="3" id="KW-0418">Kinase</keyword>
<dbReference type="PANTHER" id="PTHR10695">
    <property type="entry name" value="DEPHOSPHO-COA KINASE-RELATED"/>
    <property type="match status" value="1"/>
</dbReference>
<dbReference type="GO" id="GO:0004140">
    <property type="term" value="F:dephospho-CoA kinase activity"/>
    <property type="evidence" value="ECO:0007669"/>
    <property type="project" value="InterPro"/>
</dbReference>
<dbReference type="EC" id="2.7.-.-" evidence="3"/>
<organism evidence="3">
    <name type="scientific">gut metagenome</name>
    <dbReference type="NCBI Taxonomy" id="749906"/>
    <lineage>
        <taxon>unclassified sequences</taxon>
        <taxon>metagenomes</taxon>
        <taxon>organismal metagenomes</taxon>
    </lineage>
</organism>
<dbReference type="InterPro" id="IPR027417">
    <property type="entry name" value="P-loop_NTPase"/>
</dbReference>
<keyword evidence="1" id="KW-0547">Nucleotide-binding</keyword>
<dbReference type="EMBL" id="AMCI01005962">
    <property type="protein sequence ID" value="EJW95160.1"/>
    <property type="molecule type" value="Genomic_DNA"/>
</dbReference>
<gene>
    <name evidence="3" type="ORF">EVA_16733</name>
</gene>
<reference evidence="3" key="1">
    <citation type="journal article" date="2012" name="PLoS ONE">
        <title>Gene sets for utilization of primary and secondary nutrition supplies in the distal gut of endangered iberian lynx.</title>
        <authorList>
            <person name="Alcaide M."/>
            <person name="Messina E."/>
            <person name="Richter M."/>
            <person name="Bargiela R."/>
            <person name="Peplies J."/>
            <person name="Huws S.A."/>
            <person name="Newbold C.J."/>
            <person name="Golyshin P.N."/>
            <person name="Simon M.A."/>
            <person name="Lopez G."/>
            <person name="Yakimov M.M."/>
            <person name="Ferrer M."/>
        </authorList>
    </citation>
    <scope>NUCLEOTIDE SEQUENCE</scope>
</reference>
<keyword evidence="3" id="KW-0808">Transferase</keyword>
<dbReference type="GO" id="GO:0005524">
    <property type="term" value="F:ATP binding"/>
    <property type="evidence" value="ECO:0007669"/>
    <property type="project" value="UniProtKB-KW"/>
</dbReference>
<dbReference type="InterPro" id="IPR001977">
    <property type="entry name" value="Depp_CoAkinase"/>
</dbReference>
<proteinExistence type="predicted"/>
<name>J9C5P8_9ZZZZ</name>
<accession>J9C5P8</accession>
<protein>
    <submittedName>
        <fullName evidence="3">Dephospho-CoA kinase</fullName>
        <ecNumber evidence="3">2.7.-.-</ecNumber>
    </submittedName>
</protein>
<keyword evidence="2" id="KW-0067">ATP-binding</keyword>
<dbReference type="NCBIfam" id="TIGR00152">
    <property type="entry name" value="dephospho-CoA kinase"/>
    <property type="match status" value="1"/>
</dbReference>
<comment type="caution">
    <text evidence="3">The sequence shown here is derived from an EMBL/GenBank/DDBJ whole genome shotgun (WGS) entry which is preliminary data.</text>
</comment>
<evidence type="ECO:0000256" key="1">
    <source>
        <dbReference type="ARBA" id="ARBA00022741"/>
    </source>
</evidence>
<dbReference type="Pfam" id="PF01121">
    <property type="entry name" value="CoaE"/>
    <property type="match status" value="1"/>
</dbReference>
<dbReference type="AlphaFoldDB" id="J9C5P8"/>
<dbReference type="GO" id="GO:0015937">
    <property type="term" value="P:coenzyme A biosynthetic process"/>
    <property type="evidence" value="ECO:0007669"/>
    <property type="project" value="InterPro"/>
</dbReference>
<dbReference type="PANTHER" id="PTHR10695:SF46">
    <property type="entry name" value="BIFUNCTIONAL COENZYME A SYNTHASE-RELATED"/>
    <property type="match status" value="1"/>
</dbReference>
<dbReference type="PROSITE" id="PS51219">
    <property type="entry name" value="DPCK"/>
    <property type="match status" value="1"/>
</dbReference>
<dbReference type="CDD" id="cd02022">
    <property type="entry name" value="DPCK"/>
    <property type="match status" value="1"/>
</dbReference>
<dbReference type="Gene3D" id="3.40.50.300">
    <property type="entry name" value="P-loop containing nucleotide triphosphate hydrolases"/>
    <property type="match status" value="1"/>
</dbReference>
<sequence>MELLGVPVYISDNETRALMVEDEQIRSGLIGMLGKEVYVSGMLNKPLLASYIFSDVIHAAKVNALVHPRVKEDFRRWVTAIQDKQAVGIESAILLEAGFRDEVDIVVMVYAPEEVRIARAMQRDKLSREAIVQRIRSQMKDEEKRKKADEIIVNDGVVPVLPQVINLLQKLLL</sequence>
<evidence type="ECO:0000256" key="2">
    <source>
        <dbReference type="ARBA" id="ARBA00022840"/>
    </source>
</evidence>
<evidence type="ECO:0000313" key="3">
    <source>
        <dbReference type="EMBL" id="EJW95160.1"/>
    </source>
</evidence>